<gene>
    <name evidence="1" type="ORF">GO755_40480</name>
</gene>
<comment type="caution">
    <text evidence="1">The sequence shown here is derived from an EMBL/GenBank/DDBJ whole genome shotgun (WGS) entry which is preliminary data.</text>
</comment>
<dbReference type="EMBL" id="WPIN01000042">
    <property type="protein sequence ID" value="MVM36350.1"/>
    <property type="molecule type" value="Genomic_DNA"/>
</dbReference>
<reference evidence="1 2" key="1">
    <citation type="submission" date="2019-12" db="EMBL/GenBank/DDBJ databases">
        <title>Spirosoma sp. HMF4905 genome sequencing and assembly.</title>
        <authorList>
            <person name="Kang H."/>
            <person name="Cha I."/>
            <person name="Kim H."/>
            <person name="Joh K."/>
        </authorList>
    </citation>
    <scope>NUCLEOTIDE SEQUENCE [LARGE SCALE GENOMIC DNA]</scope>
    <source>
        <strain evidence="1 2">HMF4905</strain>
    </source>
</reference>
<evidence type="ECO:0000313" key="2">
    <source>
        <dbReference type="Proteomes" id="UP000436006"/>
    </source>
</evidence>
<name>A0A7K1SRI4_9BACT</name>
<dbReference type="Proteomes" id="UP000436006">
    <property type="component" value="Unassembled WGS sequence"/>
</dbReference>
<dbReference type="AlphaFoldDB" id="A0A7K1SRI4"/>
<proteinExistence type="predicted"/>
<evidence type="ECO:0000313" key="1">
    <source>
        <dbReference type="EMBL" id="MVM36350.1"/>
    </source>
</evidence>
<feature type="non-terminal residue" evidence="1">
    <location>
        <position position="47"/>
    </location>
</feature>
<organism evidence="1 2">
    <name type="scientific">Spirosoma arboris</name>
    <dbReference type="NCBI Taxonomy" id="2682092"/>
    <lineage>
        <taxon>Bacteria</taxon>
        <taxon>Pseudomonadati</taxon>
        <taxon>Bacteroidota</taxon>
        <taxon>Cytophagia</taxon>
        <taxon>Cytophagales</taxon>
        <taxon>Cytophagaceae</taxon>
        <taxon>Spirosoma</taxon>
    </lineage>
</organism>
<accession>A0A7K1SRI4</accession>
<sequence length="47" mass="5509">MDFKDQINQLADRVSRLKDSIQTEEATNFSVFRDCMKVTSKLDKLSR</sequence>
<protein>
    <submittedName>
        <fullName evidence="1">Uncharacterized protein</fullName>
    </submittedName>
</protein>
<keyword evidence="2" id="KW-1185">Reference proteome</keyword>